<dbReference type="EMBL" id="CM035408">
    <property type="protein sequence ID" value="KAH7440976.1"/>
    <property type="molecule type" value="Genomic_DNA"/>
</dbReference>
<gene>
    <name evidence="2" type="ORF">KP509_03G019100</name>
</gene>
<keyword evidence="3" id="KW-1185">Reference proteome</keyword>
<accession>A0A8T2V4I9</accession>
<evidence type="ECO:0000256" key="1">
    <source>
        <dbReference type="SAM" id="Phobius"/>
    </source>
</evidence>
<sequence length="337" mass="36977">MANSCMLSRSTPPLDASFSSQKSFSNSASSLHVSLVPCSKFLGVALCNAPLPRSTSSPPSLVAWSSSLPNLRSSQTRTQYVIKSIDETNHTSTFYTILKAHINMLICVNGIRNRSSSRESMIEALIYLFQMVCKTTKPGRKDEESSQEYGDRNVLEFLYSMFKEAIERGATVRSTHDAHGCSPSLIYGQSQANVKNNTTDDDSFIISMLCQTDGRYAVTSTLAGYTDIDAGKEKLNRQIIIFDGLQRWCCNVLFPTLISSTASSYILGPAHAEITTPEINMVYGELGAGVELGVQVLYLAALLGLVGVASYFVVKQVLIRRDLETAARDLQVSCEDW</sequence>
<comment type="caution">
    <text evidence="2">The sequence shown here is derived from an EMBL/GenBank/DDBJ whole genome shotgun (WGS) entry which is preliminary data.</text>
</comment>
<feature type="transmembrane region" description="Helical" evidence="1">
    <location>
        <begin position="296"/>
        <end position="314"/>
    </location>
</feature>
<keyword evidence="1" id="KW-0472">Membrane</keyword>
<keyword evidence="1" id="KW-1133">Transmembrane helix</keyword>
<dbReference type="Proteomes" id="UP000825935">
    <property type="component" value="Chromosome 3"/>
</dbReference>
<evidence type="ECO:0000313" key="3">
    <source>
        <dbReference type="Proteomes" id="UP000825935"/>
    </source>
</evidence>
<dbReference type="AlphaFoldDB" id="A0A8T2V4I9"/>
<protein>
    <submittedName>
        <fullName evidence="2">Uncharacterized protein</fullName>
    </submittedName>
</protein>
<name>A0A8T2V4I9_CERRI</name>
<keyword evidence="1" id="KW-0812">Transmembrane</keyword>
<reference evidence="2" key="1">
    <citation type="submission" date="2021-08" db="EMBL/GenBank/DDBJ databases">
        <title>WGS assembly of Ceratopteris richardii.</title>
        <authorList>
            <person name="Marchant D.B."/>
            <person name="Chen G."/>
            <person name="Jenkins J."/>
            <person name="Shu S."/>
            <person name="Leebens-Mack J."/>
            <person name="Grimwood J."/>
            <person name="Schmutz J."/>
            <person name="Soltis P."/>
            <person name="Soltis D."/>
            <person name="Chen Z.-H."/>
        </authorList>
    </citation>
    <scope>NUCLEOTIDE SEQUENCE</scope>
    <source>
        <strain evidence="2">Whitten #5841</strain>
        <tissue evidence="2">Leaf</tissue>
    </source>
</reference>
<evidence type="ECO:0000313" key="2">
    <source>
        <dbReference type="EMBL" id="KAH7440976.1"/>
    </source>
</evidence>
<organism evidence="2 3">
    <name type="scientific">Ceratopteris richardii</name>
    <name type="common">Triangle waterfern</name>
    <dbReference type="NCBI Taxonomy" id="49495"/>
    <lineage>
        <taxon>Eukaryota</taxon>
        <taxon>Viridiplantae</taxon>
        <taxon>Streptophyta</taxon>
        <taxon>Embryophyta</taxon>
        <taxon>Tracheophyta</taxon>
        <taxon>Polypodiopsida</taxon>
        <taxon>Polypodiidae</taxon>
        <taxon>Polypodiales</taxon>
        <taxon>Pteridineae</taxon>
        <taxon>Pteridaceae</taxon>
        <taxon>Parkerioideae</taxon>
        <taxon>Ceratopteris</taxon>
    </lineage>
</organism>
<proteinExistence type="predicted"/>